<gene>
    <name evidence="19" type="ORF">Scaly_0430500</name>
</gene>
<protein>
    <recommendedName>
        <fullName evidence="5">feruloyl-CoA 6-hydroxylase</fullName>
        <ecNumber evidence="5">1.14.11.61</ecNumber>
    </recommendedName>
</protein>
<reference evidence="19" key="2">
    <citation type="journal article" date="2024" name="Plant">
        <title>Genomic evolution and insights into agronomic trait innovations of Sesamum species.</title>
        <authorList>
            <person name="Miao H."/>
            <person name="Wang L."/>
            <person name="Qu L."/>
            <person name="Liu H."/>
            <person name="Sun Y."/>
            <person name="Le M."/>
            <person name="Wang Q."/>
            <person name="Wei S."/>
            <person name="Zheng Y."/>
            <person name="Lin W."/>
            <person name="Duan Y."/>
            <person name="Cao H."/>
            <person name="Xiong S."/>
            <person name="Wang X."/>
            <person name="Wei L."/>
            <person name="Li C."/>
            <person name="Ma Q."/>
            <person name="Ju M."/>
            <person name="Zhao R."/>
            <person name="Li G."/>
            <person name="Mu C."/>
            <person name="Tian Q."/>
            <person name="Mei H."/>
            <person name="Zhang T."/>
            <person name="Gao T."/>
            <person name="Zhang H."/>
        </authorList>
    </citation>
    <scope>NUCLEOTIDE SEQUENCE</scope>
    <source>
        <strain evidence="19">KEN8</strain>
    </source>
</reference>
<comment type="pathway">
    <text evidence="2">Phenylpropanoid metabolism.</text>
</comment>
<comment type="similarity">
    <text evidence="3">Belongs to the cyclin family. Cyclin AB subfamily.</text>
</comment>
<reference evidence="19" key="1">
    <citation type="submission" date="2020-06" db="EMBL/GenBank/DDBJ databases">
        <authorList>
            <person name="Li T."/>
            <person name="Hu X."/>
            <person name="Zhang T."/>
            <person name="Song X."/>
            <person name="Zhang H."/>
            <person name="Dai N."/>
            <person name="Sheng W."/>
            <person name="Hou X."/>
            <person name="Wei L."/>
        </authorList>
    </citation>
    <scope>NUCLEOTIDE SEQUENCE</scope>
    <source>
        <strain evidence="19">KEN8</strain>
        <tissue evidence="19">Leaf</tissue>
    </source>
</reference>
<dbReference type="GO" id="GO:0051301">
    <property type="term" value="P:cell division"/>
    <property type="evidence" value="ECO:0007669"/>
    <property type="project" value="UniProtKB-KW"/>
</dbReference>
<accession>A0AAW2SE66</accession>
<name>A0AAW2SE66_9LAMI</name>
<dbReference type="Pfam" id="PF14226">
    <property type="entry name" value="DIOX_N"/>
    <property type="match status" value="1"/>
</dbReference>
<evidence type="ECO:0000313" key="19">
    <source>
        <dbReference type="EMBL" id="KAL0390734.1"/>
    </source>
</evidence>
<evidence type="ECO:0000256" key="3">
    <source>
        <dbReference type="ARBA" id="ARBA00006955"/>
    </source>
</evidence>
<dbReference type="SMART" id="SM01332">
    <property type="entry name" value="Cyclin_C"/>
    <property type="match status" value="1"/>
</dbReference>
<feature type="domain" description="Fe2OG dioxygenase" evidence="18">
    <location>
        <begin position="206"/>
        <end position="307"/>
    </location>
</feature>
<dbReference type="CDD" id="cd20567">
    <property type="entry name" value="CYCLIN_AtCycB-like_rpt1"/>
    <property type="match status" value="1"/>
</dbReference>
<evidence type="ECO:0000256" key="7">
    <source>
        <dbReference type="ARBA" id="ARBA00022723"/>
    </source>
</evidence>
<comment type="function">
    <text evidence="14">Essential for the control of the cell cycle at the G2/M (mitosis) transition. G2/M cyclins accumulate steadily during G2 and are abruptly destroyed at mitosis.</text>
</comment>
<dbReference type="InterPro" id="IPR004367">
    <property type="entry name" value="Cyclin_C-dom"/>
</dbReference>
<dbReference type="InterPro" id="IPR027443">
    <property type="entry name" value="IPNS-like_sf"/>
</dbReference>
<sequence>MSEQLPEPDNLIDFMLNKGNGVKGLSQINLKQIPDRFIQPPEERLDHIQIAIQESVPVIDVSRWNDPGVAESICQAAAKWGFFQIINHGIPDEVLENVKRAAHDFFELPVEERRRYLKENSPSHTVMLKTSFSPLAEKVLEWKDYLMHFCDGQENEHSKFWPPVSRDQVLDYVNWIKPIIRKLLTVLLNGIKVKQIDEVKESALMGSQVVTLLYYPKCPNPNLAAGAGRHSDVSSITVLLQDDVGGLYVRTTEDDQWIHIAPTKGALVVNIGDILQIMSNDRYKSIEHRVFVNGSKNRVSVPVFVNAQVTPSLALCRKCWRPERNQCINSNQKEQEIEEEEELDLEMASRVVVPEQPRVGGGKQKNVQAEGRNRPVLRDIGNLVAAPAVEGKAQNQITRPITRSFGAQLLANAQAAVEKNNCKKPLVDNLNVLVGNDGAAKAKAMPKKEPGIKAKNNVPIVVSPDEEGSPKSGTKMKEKMSSRKSGKSLTAILTARSKAASGLTKKPKDLPVDIDAADVDNELAAAEYVEDMYNFYKLTEEDGRVQGYMDSQPEINSKMRSILVDWLIEVHKKFELVPESLYLTINIVDRFLSVKTVPRRELQLVGISSMLIACKYEEIWAPEVSDFIAISDNAYVREQVLLMEKAILGKLEWYLTVPTPYVFLVRYIKASVPADKEMENMAFFFAELALMNYSTIINYSPSKLSASAVYVARCTLNRSPLWTETLKHYTGYSEDQLIQCAKMLASFHSGAAENKLKAVSRKYTDPARNAVALFPPAKSLLPA</sequence>
<evidence type="ECO:0000256" key="6">
    <source>
        <dbReference type="ARBA" id="ARBA00022618"/>
    </source>
</evidence>
<evidence type="ECO:0000256" key="2">
    <source>
        <dbReference type="ARBA" id="ARBA00004918"/>
    </source>
</evidence>
<dbReference type="SUPFAM" id="SSF47954">
    <property type="entry name" value="Cyclin-like"/>
    <property type="match status" value="2"/>
</dbReference>
<organism evidence="19">
    <name type="scientific">Sesamum calycinum</name>
    <dbReference type="NCBI Taxonomy" id="2727403"/>
    <lineage>
        <taxon>Eukaryota</taxon>
        <taxon>Viridiplantae</taxon>
        <taxon>Streptophyta</taxon>
        <taxon>Embryophyta</taxon>
        <taxon>Tracheophyta</taxon>
        <taxon>Spermatophyta</taxon>
        <taxon>Magnoliopsida</taxon>
        <taxon>eudicotyledons</taxon>
        <taxon>Gunneridae</taxon>
        <taxon>Pentapetalae</taxon>
        <taxon>asterids</taxon>
        <taxon>lamiids</taxon>
        <taxon>Lamiales</taxon>
        <taxon>Pedaliaceae</taxon>
        <taxon>Sesamum</taxon>
    </lineage>
</organism>
<dbReference type="Pfam" id="PF03171">
    <property type="entry name" value="2OG-FeII_Oxy"/>
    <property type="match status" value="1"/>
</dbReference>
<keyword evidence="6" id="KW-0132">Cell division</keyword>
<dbReference type="InterPro" id="IPR050295">
    <property type="entry name" value="Plant_2OG-oxidoreductases"/>
</dbReference>
<evidence type="ECO:0000256" key="13">
    <source>
        <dbReference type="ARBA" id="ARBA00048503"/>
    </source>
</evidence>
<dbReference type="InterPro" id="IPR036915">
    <property type="entry name" value="Cyclin-like_sf"/>
</dbReference>
<dbReference type="PROSITE" id="PS00292">
    <property type="entry name" value="CYCLINS"/>
    <property type="match status" value="1"/>
</dbReference>
<dbReference type="PANTHER" id="PTHR47991">
    <property type="entry name" value="OXOGLUTARATE/IRON-DEPENDENT DIOXYGENASE"/>
    <property type="match status" value="1"/>
</dbReference>
<comment type="similarity">
    <text evidence="4">Belongs to the iron/ascorbate-dependent oxidoreductase family.</text>
</comment>
<evidence type="ECO:0000256" key="12">
    <source>
        <dbReference type="ARBA" id="ARBA00023306"/>
    </source>
</evidence>
<dbReference type="FunFam" id="1.10.472.10:FF:000032">
    <property type="entry name" value="G2/mitotic-specific cyclin-1"/>
    <property type="match status" value="1"/>
</dbReference>
<evidence type="ECO:0000256" key="9">
    <source>
        <dbReference type="ARBA" id="ARBA00023002"/>
    </source>
</evidence>
<dbReference type="GO" id="GO:0010332">
    <property type="term" value="P:response to gamma radiation"/>
    <property type="evidence" value="ECO:0007669"/>
    <property type="project" value="UniProtKB-ARBA"/>
</dbReference>
<dbReference type="PROSITE" id="PS51471">
    <property type="entry name" value="FE2OG_OXY"/>
    <property type="match status" value="1"/>
</dbReference>
<proteinExistence type="inferred from homology"/>
<dbReference type="SUPFAM" id="SSF51197">
    <property type="entry name" value="Clavaminate synthase-like"/>
    <property type="match status" value="1"/>
</dbReference>
<dbReference type="GO" id="GO:0046872">
    <property type="term" value="F:metal ion binding"/>
    <property type="evidence" value="ECO:0007669"/>
    <property type="project" value="UniProtKB-KW"/>
</dbReference>
<dbReference type="CDD" id="cd20511">
    <property type="entry name" value="CYCLIN_AtCycB-like_rpt2"/>
    <property type="match status" value="1"/>
</dbReference>
<dbReference type="InterPro" id="IPR044861">
    <property type="entry name" value="IPNS-like_FE2OG_OXY"/>
</dbReference>
<dbReference type="GO" id="GO:0016706">
    <property type="term" value="F:2-oxoglutarate-dependent dioxygenase activity"/>
    <property type="evidence" value="ECO:0007669"/>
    <property type="project" value="UniProtKB-ARBA"/>
</dbReference>
<dbReference type="Pfam" id="PF02984">
    <property type="entry name" value="Cyclin_C"/>
    <property type="match status" value="1"/>
</dbReference>
<dbReference type="InterPro" id="IPR006671">
    <property type="entry name" value="Cyclin_N"/>
</dbReference>
<dbReference type="AlphaFoldDB" id="A0AAW2SE66"/>
<dbReference type="InterPro" id="IPR026992">
    <property type="entry name" value="DIOX_N"/>
</dbReference>
<evidence type="ECO:0000256" key="17">
    <source>
        <dbReference type="SAM" id="MobiDB-lite"/>
    </source>
</evidence>
<dbReference type="InterPro" id="IPR048258">
    <property type="entry name" value="Cyclins_cyclin-box"/>
</dbReference>
<dbReference type="FunFam" id="2.60.120.330:FF:000023">
    <property type="entry name" value="Feruloyl CoA ortho-hydroxylase 1"/>
    <property type="match status" value="1"/>
</dbReference>
<comment type="subunit">
    <text evidence="15">Interacts with the CDC2 and CDK2 protein kinases to form a serine/threonine kinase holoenzyme complex. The cyclin subunit imparts substrate specificity to the complex.</text>
</comment>
<feature type="region of interest" description="Disordered" evidence="17">
    <location>
        <begin position="461"/>
        <end position="483"/>
    </location>
</feature>
<evidence type="ECO:0000259" key="18">
    <source>
        <dbReference type="PROSITE" id="PS51471"/>
    </source>
</evidence>
<dbReference type="EMBL" id="JACGWM010000002">
    <property type="protein sequence ID" value="KAL0390734.1"/>
    <property type="molecule type" value="Genomic_DNA"/>
</dbReference>
<keyword evidence="7" id="KW-0479">Metal-binding</keyword>
<keyword evidence="8" id="KW-0223">Dioxygenase</keyword>
<keyword evidence="9" id="KW-0560">Oxidoreductase</keyword>
<evidence type="ECO:0000256" key="8">
    <source>
        <dbReference type="ARBA" id="ARBA00022964"/>
    </source>
</evidence>
<dbReference type="Gene3D" id="1.10.472.10">
    <property type="entry name" value="Cyclin-like"/>
    <property type="match status" value="2"/>
</dbReference>
<evidence type="ECO:0000256" key="14">
    <source>
        <dbReference type="ARBA" id="ARBA00059307"/>
    </source>
</evidence>
<evidence type="ECO:0000256" key="4">
    <source>
        <dbReference type="ARBA" id="ARBA00008056"/>
    </source>
</evidence>
<dbReference type="GO" id="GO:0009805">
    <property type="term" value="P:coumarin biosynthetic process"/>
    <property type="evidence" value="ECO:0007669"/>
    <property type="project" value="UniProtKB-ARBA"/>
</dbReference>
<evidence type="ECO:0000256" key="10">
    <source>
        <dbReference type="ARBA" id="ARBA00023004"/>
    </source>
</evidence>
<keyword evidence="10" id="KW-0408">Iron</keyword>
<evidence type="ECO:0000256" key="1">
    <source>
        <dbReference type="ARBA" id="ARBA00001961"/>
    </source>
</evidence>
<dbReference type="GO" id="GO:0002238">
    <property type="term" value="P:response to molecule of fungal origin"/>
    <property type="evidence" value="ECO:0007669"/>
    <property type="project" value="UniProtKB-ARBA"/>
</dbReference>
<dbReference type="InterPro" id="IPR005123">
    <property type="entry name" value="Oxoglu/Fe-dep_dioxygenase_dom"/>
</dbReference>
<evidence type="ECO:0000256" key="5">
    <source>
        <dbReference type="ARBA" id="ARBA00012885"/>
    </source>
</evidence>
<comment type="catalytic activity">
    <reaction evidence="13">
        <text>(E)-feruloyl-CoA + 2-oxoglutarate + O2 = (E)-6-hydroxyferuloyl-CoA + succinate + CO2</text>
        <dbReference type="Rhea" id="RHEA:57856"/>
        <dbReference type="ChEBI" id="CHEBI:15379"/>
        <dbReference type="ChEBI" id="CHEBI:16526"/>
        <dbReference type="ChEBI" id="CHEBI:16810"/>
        <dbReference type="ChEBI" id="CHEBI:30031"/>
        <dbReference type="ChEBI" id="CHEBI:87305"/>
        <dbReference type="ChEBI" id="CHEBI:142390"/>
        <dbReference type="EC" id="1.14.11.61"/>
    </reaction>
</comment>
<dbReference type="InterPro" id="IPR013763">
    <property type="entry name" value="Cyclin-like_dom"/>
</dbReference>
<keyword evidence="11 16" id="KW-0195">Cyclin</keyword>
<dbReference type="Gene3D" id="2.60.120.330">
    <property type="entry name" value="B-lactam Antibiotic, Isopenicillin N Synthase, Chain"/>
    <property type="match status" value="1"/>
</dbReference>
<keyword evidence="12" id="KW-0131">Cell cycle</keyword>
<dbReference type="EC" id="1.14.11.61" evidence="5"/>
<dbReference type="Pfam" id="PF00134">
    <property type="entry name" value="Cyclin_N"/>
    <property type="match status" value="1"/>
</dbReference>
<evidence type="ECO:0000256" key="15">
    <source>
        <dbReference type="ARBA" id="ARBA00065123"/>
    </source>
</evidence>
<evidence type="ECO:0000256" key="16">
    <source>
        <dbReference type="RuleBase" id="RU000383"/>
    </source>
</evidence>
<evidence type="ECO:0000256" key="11">
    <source>
        <dbReference type="ARBA" id="ARBA00023127"/>
    </source>
</evidence>
<comment type="caution">
    <text evidence="19">The sequence shown here is derived from an EMBL/GenBank/DDBJ whole genome shotgun (WGS) entry which is preliminary data.</text>
</comment>
<dbReference type="FunFam" id="1.10.472.10:FF:000001">
    <property type="entry name" value="G2/mitotic-specific cyclin"/>
    <property type="match status" value="1"/>
</dbReference>
<dbReference type="SMART" id="SM00385">
    <property type="entry name" value="CYCLIN"/>
    <property type="match status" value="2"/>
</dbReference>
<comment type="cofactor">
    <cofactor evidence="1">
        <name>L-ascorbate</name>
        <dbReference type="ChEBI" id="CHEBI:38290"/>
    </cofactor>
</comment>